<protein>
    <submittedName>
        <fullName evidence="2">Uncharacterized protein</fullName>
    </submittedName>
</protein>
<dbReference type="Proteomes" id="UP000246702">
    <property type="component" value="Unassembled WGS sequence"/>
</dbReference>
<dbReference type="RefSeq" id="XP_025472246.1">
    <property type="nucleotide sequence ID" value="XM_025610634.1"/>
</dbReference>
<accession>A0A317XAR0</accession>
<sequence length="99" mass="10817">MGLHRIQWLDILNIAILSGTQRPTPLQAPTPERPEPDVSPKITTRLLAPWQATPPHPSYLRSPSLSGPRPECLSNISAMEERSKRTSNGLNARASQSAG</sequence>
<reference evidence="2 3" key="1">
    <citation type="submission" date="2016-12" db="EMBL/GenBank/DDBJ databases">
        <title>The genomes of Aspergillus section Nigri reveals drivers in fungal speciation.</title>
        <authorList>
            <consortium name="DOE Joint Genome Institute"/>
            <person name="Vesth T.C."/>
            <person name="Nybo J."/>
            <person name="Theobald S."/>
            <person name="Brandl J."/>
            <person name="Frisvad J.C."/>
            <person name="Nielsen K.F."/>
            <person name="Lyhne E.K."/>
            <person name="Kogle M.E."/>
            <person name="Kuo A."/>
            <person name="Riley R."/>
            <person name="Clum A."/>
            <person name="Nolan M."/>
            <person name="Lipzen A."/>
            <person name="Salamov A."/>
            <person name="Henrissat B."/>
            <person name="Wiebenga A."/>
            <person name="De Vries R.P."/>
            <person name="Grigoriev I.V."/>
            <person name="Mortensen U.H."/>
            <person name="Andersen M.R."/>
            <person name="Baker S.E."/>
        </authorList>
    </citation>
    <scope>NUCLEOTIDE SEQUENCE [LARGE SCALE GENOMIC DNA]</scope>
    <source>
        <strain evidence="2 3">CBS 115572</strain>
    </source>
</reference>
<evidence type="ECO:0000313" key="3">
    <source>
        <dbReference type="Proteomes" id="UP000246702"/>
    </source>
</evidence>
<organism evidence="2 3">
    <name type="scientific">Aspergillus sclerotioniger CBS 115572</name>
    <dbReference type="NCBI Taxonomy" id="1450535"/>
    <lineage>
        <taxon>Eukaryota</taxon>
        <taxon>Fungi</taxon>
        <taxon>Dikarya</taxon>
        <taxon>Ascomycota</taxon>
        <taxon>Pezizomycotina</taxon>
        <taxon>Eurotiomycetes</taxon>
        <taxon>Eurotiomycetidae</taxon>
        <taxon>Eurotiales</taxon>
        <taxon>Aspergillaceae</taxon>
        <taxon>Aspergillus</taxon>
        <taxon>Aspergillus subgen. Circumdati</taxon>
    </lineage>
</organism>
<evidence type="ECO:0000256" key="1">
    <source>
        <dbReference type="SAM" id="MobiDB-lite"/>
    </source>
</evidence>
<dbReference type="AlphaFoldDB" id="A0A317XAR0"/>
<feature type="compositionally biased region" description="Polar residues" evidence="1">
    <location>
        <begin position="86"/>
        <end position="99"/>
    </location>
</feature>
<comment type="caution">
    <text evidence="2">The sequence shown here is derived from an EMBL/GenBank/DDBJ whole genome shotgun (WGS) entry which is preliminary data.</text>
</comment>
<evidence type="ECO:0000313" key="2">
    <source>
        <dbReference type="EMBL" id="PWY95485.1"/>
    </source>
</evidence>
<keyword evidence="3" id="KW-1185">Reference proteome</keyword>
<name>A0A317XAR0_9EURO</name>
<gene>
    <name evidence="2" type="ORF">BO94DRAFT_530210</name>
</gene>
<feature type="region of interest" description="Disordered" evidence="1">
    <location>
        <begin position="21"/>
        <end position="99"/>
    </location>
</feature>
<proteinExistence type="predicted"/>
<dbReference type="EMBL" id="MSFK01000002">
    <property type="protein sequence ID" value="PWY95485.1"/>
    <property type="molecule type" value="Genomic_DNA"/>
</dbReference>
<dbReference type="GeneID" id="37112777"/>